<gene>
    <name evidence="12" type="ORF">BMON_0805</name>
</gene>
<evidence type="ECO:0000256" key="9">
    <source>
        <dbReference type="SAM" id="Phobius"/>
    </source>
</evidence>
<evidence type="ECO:0000256" key="3">
    <source>
        <dbReference type="ARBA" id="ARBA00022448"/>
    </source>
</evidence>
<feature type="transmembrane region" description="Helical" evidence="9">
    <location>
        <begin position="102"/>
        <end position="123"/>
    </location>
</feature>
<evidence type="ECO:0000256" key="7">
    <source>
        <dbReference type="ARBA" id="ARBA00023136"/>
    </source>
</evidence>
<dbReference type="RefSeq" id="WP_033512816.1">
    <property type="nucleotide sequence ID" value="NZ_JDUO01000007.1"/>
</dbReference>
<dbReference type="OrthoDB" id="9809646at2"/>
<dbReference type="InterPro" id="IPR027469">
    <property type="entry name" value="Cation_efflux_TMD_sf"/>
</dbReference>
<feature type="domain" description="Cation efflux protein cytoplasmic" evidence="11">
    <location>
        <begin position="227"/>
        <end position="304"/>
    </location>
</feature>
<dbReference type="GeneID" id="93094673"/>
<evidence type="ECO:0000313" key="12">
    <source>
        <dbReference type="EMBL" id="KFI76670.1"/>
    </source>
</evidence>
<keyword evidence="6" id="KW-0406">Ion transport</keyword>
<dbReference type="AlphaFoldDB" id="A0A087C070"/>
<dbReference type="STRING" id="1437603.GCA_000771525_01660"/>
<keyword evidence="7 9" id="KW-0472">Membrane</keyword>
<comment type="caution">
    <text evidence="12">The sequence shown here is derived from an EMBL/GenBank/DDBJ whole genome shotgun (WGS) entry which is preliminary data.</text>
</comment>
<evidence type="ECO:0000259" key="11">
    <source>
        <dbReference type="Pfam" id="PF16916"/>
    </source>
</evidence>
<dbReference type="PANTHER" id="PTHR11562:SF17">
    <property type="entry name" value="RE54080P-RELATED"/>
    <property type="match status" value="1"/>
</dbReference>
<dbReference type="Proteomes" id="UP000029082">
    <property type="component" value="Unassembled WGS sequence"/>
</dbReference>
<dbReference type="InterPro" id="IPR050681">
    <property type="entry name" value="CDF/SLC30A"/>
</dbReference>
<evidence type="ECO:0000256" key="6">
    <source>
        <dbReference type="ARBA" id="ARBA00023065"/>
    </source>
</evidence>
<evidence type="ECO:0000256" key="5">
    <source>
        <dbReference type="ARBA" id="ARBA00022989"/>
    </source>
</evidence>
<feature type="region of interest" description="Disordered" evidence="8">
    <location>
        <begin position="1"/>
        <end position="22"/>
    </location>
</feature>
<proteinExistence type="inferred from homology"/>
<dbReference type="Pfam" id="PF01545">
    <property type="entry name" value="Cation_efflux"/>
    <property type="match status" value="1"/>
</dbReference>
<comment type="subcellular location">
    <subcellularLocation>
        <location evidence="1">Membrane</location>
        <topology evidence="1">Multi-pass membrane protein</topology>
    </subcellularLocation>
</comment>
<feature type="transmembrane region" description="Helical" evidence="9">
    <location>
        <begin position="198"/>
        <end position="215"/>
    </location>
</feature>
<dbReference type="NCBIfam" id="TIGR01297">
    <property type="entry name" value="CDF"/>
    <property type="match status" value="1"/>
</dbReference>
<feature type="transmembrane region" description="Helical" evidence="9">
    <location>
        <begin position="135"/>
        <end position="154"/>
    </location>
</feature>
<reference evidence="12 13" key="1">
    <citation type="submission" date="2014-03" db="EMBL/GenBank/DDBJ databases">
        <title>Genomics of Bifidobacteria.</title>
        <authorList>
            <person name="Ventura M."/>
            <person name="Milani C."/>
            <person name="Lugli G.A."/>
        </authorList>
    </citation>
    <scope>NUCLEOTIDE SEQUENCE [LARGE SCALE GENOMIC DNA]</scope>
    <source>
        <strain evidence="12 13">DSM 21395</strain>
    </source>
</reference>
<keyword evidence="5 9" id="KW-1133">Transmembrane helix</keyword>
<comment type="similarity">
    <text evidence="2">Belongs to the cation diffusion facilitator (CDF) transporter (TC 2.A.4) family. SLC30A subfamily.</text>
</comment>
<evidence type="ECO:0000256" key="4">
    <source>
        <dbReference type="ARBA" id="ARBA00022692"/>
    </source>
</evidence>
<evidence type="ECO:0000256" key="8">
    <source>
        <dbReference type="SAM" id="MobiDB-lite"/>
    </source>
</evidence>
<dbReference type="GO" id="GO:0005886">
    <property type="term" value="C:plasma membrane"/>
    <property type="evidence" value="ECO:0007669"/>
    <property type="project" value="TreeGrafter"/>
</dbReference>
<dbReference type="PANTHER" id="PTHR11562">
    <property type="entry name" value="CATION EFFLUX PROTEIN/ ZINC TRANSPORTER"/>
    <property type="match status" value="1"/>
</dbReference>
<dbReference type="SUPFAM" id="SSF161111">
    <property type="entry name" value="Cation efflux protein transmembrane domain-like"/>
    <property type="match status" value="1"/>
</dbReference>
<dbReference type="InterPro" id="IPR002524">
    <property type="entry name" value="Cation_efflux"/>
</dbReference>
<dbReference type="GO" id="GO:0005385">
    <property type="term" value="F:zinc ion transmembrane transporter activity"/>
    <property type="evidence" value="ECO:0007669"/>
    <property type="project" value="TreeGrafter"/>
</dbReference>
<keyword evidence="13" id="KW-1185">Reference proteome</keyword>
<dbReference type="Gene3D" id="1.20.1510.10">
    <property type="entry name" value="Cation efflux protein transmembrane domain"/>
    <property type="match status" value="1"/>
</dbReference>
<organism evidence="12 13">
    <name type="scientific">Bifidobacterium mongoliense DSM 21395</name>
    <dbReference type="NCBI Taxonomy" id="1437603"/>
    <lineage>
        <taxon>Bacteria</taxon>
        <taxon>Bacillati</taxon>
        <taxon>Actinomycetota</taxon>
        <taxon>Actinomycetes</taxon>
        <taxon>Bifidobacteriales</taxon>
        <taxon>Bifidobacteriaceae</taxon>
        <taxon>Bifidobacterium</taxon>
    </lineage>
</organism>
<name>A0A087C070_9BIFI</name>
<accession>A0A087C070</accession>
<dbReference type="eggNOG" id="COG1230">
    <property type="taxonomic scope" value="Bacteria"/>
</dbReference>
<sequence>MHTHTPRSTHDTTTDDNDSTFTASLRRQRRRLTLAFAMTTTIMIAQIVGVALTGSLALLTDTLHMLVDSSGLFMALIAAHLMGSRPSARRTWGMRRMEVLTALFQSSLLLAAGAYAIIEGIGRLVSPPSVPSNELVVFGAIGLVCNVTSVFILAGGRAESMNLRAAFLEVLADTLGSVGVIVAAIVITTTGWEQADPVAGLCIAALIIPRAIHLLRETLHILMEYTPEGLDLEEIRRRILAVPHVTAVHDLHASTIASDLPTISAHVTLADQCFRDGHAPMVLARIHELLDHDFGVHHTTIQLEDPSAQRSESELHR</sequence>
<feature type="transmembrane region" description="Helical" evidence="9">
    <location>
        <begin position="34"/>
        <end position="57"/>
    </location>
</feature>
<keyword evidence="4 9" id="KW-0812">Transmembrane</keyword>
<keyword evidence="3" id="KW-0813">Transport</keyword>
<feature type="transmembrane region" description="Helical" evidence="9">
    <location>
        <begin position="166"/>
        <end position="192"/>
    </location>
</feature>
<dbReference type="SUPFAM" id="SSF160240">
    <property type="entry name" value="Cation efflux protein cytoplasmic domain-like"/>
    <property type="match status" value="1"/>
</dbReference>
<protein>
    <submittedName>
        <fullName evidence="12">Cobalt-zinc-cadmium resistance protein CzcD</fullName>
    </submittedName>
</protein>
<feature type="domain" description="Cation efflux protein transmembrane" evidence="10">
    <location>
        <begin position="32"/>
        <end position="223"/>
    </location>
</feature>
<dbReference type="EMBL" id="JGZE01000012">
    <property type="protein sequence ID" value="KFI76670.1"/>
    <property type="molecule type" value="Genomic_DNA"/>
</dbReference>
<evidence type="ECO:0000256" key="1">
    <source>
        <dbReference type="ARBA" id="ARBA00004141"/>
    </source>
</evidence>
<evidence type="ECO:0000259" key="10">
    <source>
        <dbReference type="Pfam" id="PF01545"/>
    </source>
</evidence>
<dbReference type="InterPro" id="IPR027470">
    <property type="entry name" value="Cation_efflux_CTD"/>
</dbReference>
<dbReference type="Pfam" id="PF16916">
    <property type="entry name" value="ZT_dimer"/>
    <property type="match status" value="1"/>
</dbReference>
<feature type="transmembrane region" description="Helical" evidence="9">
    <location>
        <begin position="63"/>
        <end position="81"/>
    </location>
</feature>
<evidence type="ECO:0000313" key="13">
    <source>
        <dbReference type="Proteomes" id="UP000029082"/>
    </source>
</evidence>
<dbReference type="InterPro" id="IPR036837">
    <property type="entry name" value="Cation_efflux_CTD_sf"/>
</dbReference>
<dbReference type="InterPro" id="IPR058533">
    <property type="entry name" value="Cation_efflux_TM"/>
</dbReference>
<evidence type="ECO:0000256" key="2">
    <source>
        <dbReference type="ARBA" id="ARBA00008873"/>
    </source>
</evidence>